<keyword evidence="2" id="KW-1185">Reference proteome</keyword>
<gene>
    <name evidence="1" type="ORF">EV182_005957</name>
</gene>
<dbReference type="EMBL" id="JAMZIH010007439">
    <property type="protein sequence ID" value="KAJ1673068.1"/>
    <property type="molecule type" value="Genomic_DNA"/>
</dbReference>
<name>A0ACC1HBK7_9FUNG</name>
<organism evidence="1 2">
    <name type="scientific">Spiromyces aspiralis</name>
    <dbReference type="NCBI Taxonomy" id="68401"/>
    <lineage>
        <taxon>Eukaryota</taxon>
        <taxon>Fungi</taxon>
        <taxon>Fungi incertae sedis</taxon>
        <taxon>Zoopagomycota</taxon>
        <taxon>Kickxellomycotina</taxon>
        <taxon>Kickxellomycetes</taxon>
        <taxon>Kickxellales</taxon>
        <taxon>Kickxellaceae</taxon>
        <taxon>Spiromyces</taxon>
    </lineage>
</organism>
<evidence type="ECO:0000313" key="2">
    <source>
        <dbReference type="Proteomes" id="UP001145114"/>
    </source>
</evidence>
<protein>
    <submittedName>
        <fullName evidence="1">Uncharacterized protein</fullName>
    </submittedName>
</protein>
<comment type="caution">
    <text evidence="1">The sequence shown here is derived from an EMBL/GenBank/DDBJ whole genome shotgun (WGS) entry which is preliminary data.</text>
</comment>
<proteinExistence type="predicted"/>
<reference evidence="1" key="1">
    <citation type="submission" date="2022-06" db="EMBL/GenBank/DDBJ databases">
        <title>Phylogenomic reconstructions and comparative analyses of Kickxellomycotina fungi.</title>
        <authorList>
            <person name="Reynolds N.K."/>
            <person name="Stajich J.E."/>
            <person name="Barry K."/>
            <person name="Grigoriev I.V."/>
            <person name="Crous P."/>
            <person name="Smith M.E."/>
        </authorList>
    </citation>
    <scope>NUCLEOTIDE SEQUENCE</scope>
    <source>
        <strain evidence="1">RSA 2271</strain>
    </source>
</reference>
<feature type="non-terminal residue" evidence="1">
    <location>
        <position position="1"/>
    </location>
</feature>
<accession>A0ACC1HBK7</accession>
<sequence length="168" mass="18779">DKPLNTMPIHKLLGGTENINFESSKHTPLDGNLDKLLADKEGYDTINNNNKQESGSTATGDDRRNPSPADLSSRAFATKEAEIASLKSKLAEKDDEIAALKRKCADQEQLVKESQNQLERILETHVPRDDIDDLVEENQRLTAELRENEELLAECQKMLEEYVANSSA</sequence>
<dbReference type="Proteomes" id="UP001145114">
    <property type="component" value="Unassembled WGS sequence"/>
</dbReference>
<evidence type="ECO:0000313" key="1">
    <source>
        <dbReference type="EMBL" id="KAJ1673068.1"/>
    </source>
</evidence>